<evidence type="ECO:0000256" key="2">
    <source>
        <dbReference type="ARBA" id="ARBA00022801"/>
    </source>
</evidence>
<dbReference type="Gene3D" id="3.40.50.1820">
    <property type="entry name" value="alpha/beta hydrolase"/>
    <property type="match status" value="1"/>
</dbReference>
<dbReference type="InterPro" id="IPR050991">
    <property type="entry name" value="ECM_Regulatory_Proteins"/>
</dbReference>
<dbReference type="Proteomes" id="UP001144096">
    <property type="component" value="Unassembled WGS sequence"/>
</dbReference>
<dbReference type="InterPro" id="IPR013783">
    <property type="entry name" value="Ig-like_fold"/>
</dbReference>
<accession>A0A9X2NN19</accession>
<evidence type="ECO:0000259" key="6">
    <source>
        <dbReference type="PROSITE" id="PS50093"/>
    </source>
</evidence>
<sequence>MALFLGVFALPTPAARADESCPDLLVLGSRGSGESATDVNGLGPTVEEFAREFRTAAEAAGKTVEIWGNGVAPTPEETAEQYPAVPVKGWEGWVNGLGAGAAVGTGILGRYNESVTKGVANLKRKAESVISACQERTQLVLSGFSQGAQVTETVYRALTSAQRDRVLGVALFGNPLLNGRSRTSLGTLDRNRNGLLTNWFNSAPPAEFPAPWDKVRSYCHALDPVCQGLLRWSLLNPLVKTFEFAQHGNYPTVGDGPGQDTYPVDAAKFFAARVRPAPPSSGPEATITPVDGAVPGQPFVVSAAESSDPAGRPLSYAWDLDGSGRYATASDGALLETSFAAAGDYPVGLKVTNDAGQSAVATTSVHVGSPGPYTGLPGAPTAVTWAPAADHESATISWQPPLAGPPPAEGYEVVTPDGQLVAVVDHAGAASVTVRDDQLPLTVVIRAVNRRGASVGTTPIRLSVPSEVMVVGDSISQGSAGDFTWRYRFDKHETAAGADLALVGPRDDLFDNVANTWNDNHTYADPAFAQHHDAIWGESMAGAAARVGDDVAAHHPDYLLVLLGINDLGFGMADPAGTETSLRTFVANARGADPGVQFVFGTLLPTQRTQSEPAFAASVADFNGRLRRAATELSTMDSEISVAEPGQDIVPQDDLWDGTHPNARGEGKIAAAFADTLARDFSVGTAYPRPYPAVPLGPRVVPQLSATAGSGQVDLSWTLSPGATGYYVHTKDVTAGETAFTRLPYPVTGPQWTAGLLTNGHTYEFQLKATKGTAEGVFSTVATATPTGPAPGVVTDLTATAGTGSATLQWTPVENATGYYVFRKNVTAGETTFTQLPWPVSGPTWVAELLNAGETYQFQLQAVNGGIRGGLSNVATVAITGATPAAVTTLTATPGDGRATLSWTPVANATGYYVFRKNVTAGETAFMELPWPVSGPTWVAEQLTPGATYQFQLQAANGRLRGGLSNTATATVTGPAPAAVTDLTAEASGDGEATLSWTRVANATGYYIHVKNVSAGETAFTKLPWPVAGPSWVSAGLVPGAHYQYRVQGVNGNILGALSNTADVTLTGTRPPGVTDLRATAGNGQATLAWTPVGGATGYYVYQRNVSAGEADFTQLRYPVTGSSWVAAGLTPGGRYEFKLQSVNGLVRGGFSTVAGVTAGGTTPGGPADLRATPGNGAATLTWTPVGSATGYYVYQRNVSAGETGFTQLPFPVTGSSWVASGLTPGGRYDFQLQSVNGLLRGGFSNVAGVTAGGVTPAGPGNLRATAGDRAVTLNWTPAANATAYYVYVRNASAPEPGFTRLAFPVPGSSWTARGLVAGAVYQFQLRSINGYLEGGYSSVVTVTSGGVTPAGPGNLVGVAAGGANGRVALSWTPAANATGYYVYQRNVTAREAFKQLPYPVTGSSWNADGLVPGATYEFQLRSLNGYLGGGYSNVTSSIAGGYIPAGPTSLRAVRDVFSVTLLWTPSANTTGYFIYMRDVTAFETGFHQLPYPVTGVSWTVDGLTPGHNYQFYLQSLNYLLYGNFSSTISVQLWQPWTNVDHRCDWHAEVPHSDTYVHGTGYPPNRRIKVYFTLVETKTIVLTTSASGEWYYQNDHGAPVSPARVVVNDEATGKMISSNTGNCGGDPGTGRMEGAR</sequence>
<dbReference type="PROSITE" id="PS50093">
    <property type="entry name" value="PKD"/>
    <property type="match status" value="1"/>
</dbReference>
<dbReference type="CDD" id="cd00063">
    <property type="entry name" value="FN3"/>
    <property type="match status" value="9"/>
</dbReference>
<dbReference type="InterPro" id="IPR035986">
    <property type="entry name" value="PKD_dom_sf"/>
</dbReference>
<feature type="region of interest" description="Disordered" evidence="5">
    <location>
        <begin position="1616"/>
        <end position="1636"/>
    </location>
</feature>
<dbReference type="GO" id="GO:0000272">
    <property type="term" value="P:polysaccharide catabolic process"/>
    <property type="evidence" value="ECO:0007669"/>
    <property type="project" value="UniProtKB-KW"/>
</dbReference>
<dbReference type="Pfam" id="PF01083">
    <property type="entry name" value="Cutinase"/>
    <property type="match status" value="1"/>
</dbReference>
<feature type="domain" description="Fibronectin type-III" evidence="7">
    <location>
        <begin position="790"/>
        <end position="882"/>
    </location>
</feature>
<feature type="domain" description="Fibronectin type-III" evidence="7">
    <location>
        <begin position="1444"/>
        <end position="1536"/>
    </location>
</feature>
<feature type="domain" description="Fibronectin type-III" evidence="7">
    <location>
        <begin position="1260"/>
        <end position="1351"/>
    </location>
</feature>
<feature type="domain" description="Fibronectin type-III" evidence="7">
    <location>
        <begin position="1163"/>
        <end position="1259"/>
    </location>
</feature>
<proteinExistence type="predicted"/>
<keyword evidence="3" id="KW-0326">Glycosidase</keyword>
<dbReference type="Pfam" id="PF13472">
    <property type="entry name" value="Lipase_GDSL_2"/>
    <property type="match status" value="1"/>
</dbReference>
<dbReference type="Pfam" id="PF18911">
    <property type="entry name" value="PKD_4"/>
    <property type="match status" value="1"/>
</dbReference>
<dbReference type="InterPro" id="IPR029058">
    <property type="entry name" value="AB_hydrolase_fold"/>
</dbReference>
<dbReference type="InterPro" id="IPR013830">
    <property type="entry name" value="SGNH_hydro"/>
</dbReference>
<keyword evidence="4" id="KW-0624">Polysaccharide degradation</keyword>
<feature type="domain" description="Fibronectin type-III" evidence="7">
    <location>
        <begin position="979"/>
        <end position="1072"/>
    </location>
</feature>
<evidence type="ECO:0000256" key="3">
    <source>
        <dbReference type="ARBA" id="ARBA00023295"/>
    </source>
</evidence>
<dbReference type="SUPFAM" id="SSF53474">
    <property type="entry name" value="alpha/beta-Hydrolases"/>
    <property type="match status" value="1"/>
</dbReference>
<dbReference type="RefSeq" id="WP_257926167.1">
    <property type="nucleotide sequence ID" value="NZ_JAMXQV010000034.1"/>
</dbReference>
<comment type="caution">
    <text evidence="8">The sequence shown here is derived from an EMBL/GenBank/DDBJ whole genome shotgun (WGS) entry which is preliminary data.</text>
</comment>
<feature type="domain" description="Fibronectin type-III" evidence="7">
    <location>
        <begin position="379"/>
        <end position="467"/>
    </location>
</feature>
<feature type="domain" description="Fibronectin type-III" evidence="7">
    <location>
        <begin position="883"/>
        <end position="976"/>
    </location>
</feature>
<dbReference type="GO" id="GO:0016798">
    <property type="term" value="F:hydrolase activity, acting on glycosyl bonds"/>
    <property type="evidence" value="ECO:0007669"/>
    <property type="project" value="UniProtKB-KW"/>
</dbReference>
<dbReference type="SUPFAM" id="SSF52266">
    <property type="entry name" value="SGNH hydrolase"/>
    <property type="match status" value="1"/>
</dbReference>
<dbReference type="EMBL" id="JAMXQV010000034">
    <property type="protein sequence ID" value="MCR6489604.1"/>
    <property type="molecule type" value="Genomic_DNA"/>
</dbReference>
<dbReference type="InterPro" id="IPR003961">
    <property type="entry name" value="FN3_dom"/>
</dbReference>
<keyword evidence="1" id="KW-0677">Repeat</keyword>
<dbReference type="Gene3D" id="3.40.50.1110">
    <property type="entry name" value="SGNH hydrolase"/>
    <property type="match status" value="1"/>
</dbReference>
<dbReference type="InterPro" id="IPR000675">
    <property type="entry name" value="Cutinase/axe"/>
</dbReference>
<protein>
    <submittedName>
        <fullName evidence="8">Fibronectin type III domain-containing protein</fullName>
    </submittedName>
</protein>
<dbReference type="PANTHER" id="PTHR46708">
    <property type="entry name" value="TENASCIN"/>
    <property type="match status" value="1"/>
</dbReference>
<evidence type="ECO:0000313" key="9">
    <source>
        <dbReference type="Proteomes" id="UP001144096"/>
    </source>
</evidence>
<organism evidence="8 9">
    <name type="scientific">Amycolatopsis iheyensis</name>
    <dbReference type="NCBI Taxonomy" id="2945988"/>
    <lineage>
        <taxon>Bacteria</taxon>
        <taxon>Bacillati</taxon>
        <taxon>Actinomycetota</taxon>
        <taxon>Actinomycetes</taxon>
        <taxon>Pseudonocardiales</taxon>
        <taxon>Pseudonocardiaceae</taxon>
        <taxon>Amycolatopsis</taxon>
    </lineage>
</organism>
<keyword evidence="4" id="KW-0119">Carbohydrate metabolism</keyword>
<dbReference type="InterPro" id="IPR036116">
    <property type="entry name" value="FN3_sf"/>
</dbReference>
<dbReference type="SMART" id="SM00089">
    <property type="entry name" value="PKD"/>
    <property type="match status" value="1"/>
</dbReference>
<name>A0A9X2NN19_9PSEU</name>
<dbReference type="Gene3D" id="2.60.40.10">
    <property type="entry name" value="Immunoglobulins"/>
    <property type="match status" value="10"/>
</dbReference>
<feature type="domain" description="PKD" evidence="6">
    <location>
        <begin position="306"/>
        <end position="367"/>
    </location>
</feature>
<feature type="domain" description="Fibronectin type-III" evidence="7">
    <location>
        <begin position="1073"/>
        <end position="1162"/>
    </location>
</feature>
<evidence type="ECO:0000259" key="7">
    <source>
        <dbReference type="PROSITE" id="PS50853"/>
    </source>
</evidence>
<dbReference type="PROSITE" id="PS50853">
    <property type="entry name" value="FN3"/>
    <property type="match status" value="10"/>
</dbReference>
<dbReference type="InterPro" id="IPR000601">
    <property type="entry name" value="PKD_dom"/>
</dbReference>
<dbReference type="SMART" id="SM00060">
    <property type="entry name" value="FN3"/>
    <property type="match status" value="10"/>
</dbReference>
<dbReference type="InterPro" id="IPR036514">
    <property type="entry name" value="SGNH_hydro_sf"/>
</dbReference>
<dbReference type="SUPFAM" id="SSF49299">
    <property type="entry name" value="PKD domain"/>
    <property type="match status" value="1"/>
</dbReference>
<keyword evidence="2" id="KW-0378">Hydrolase</keyword>
<dbReference type="SMART" id="SM01110">
    <property type="entry name" value="Cutinase"/>
    <property type="match status" value="1"/>
</dbReference>
<dbReference type="InterPro" id="IPR022409">
    <property type="entry name" value="PKD/Chitinase_dom"/>
</dbReference>
<feature type="domain" description="Fibronectin type-III" evidence="7">
    <location>
        <begin position="694"/>
        <end position="789"/>
    </location>
</feature>
<dbReference type="SUPFAM" id="SSF49265">
    <property type="entry name" value="Fibronectin type III"/>
    <property type="match status" value="6"/>
</dbReference>
<evidence type="ECO:0000313" key="8">
    <source>
        <dbReference type="EMBL" id="MCR6489604.1"/>
    </source>
</evidence>
<dbReference type="CDD" id="cd00146">
    <property type="entry name" value="PKD"/>
    <property type="match status" value="1"/>
</dbReference>
<evidence type="ECO:0000256" key="4">
    <source>
        <dbReference type="ARBA" id="ARBA00023326"/>
    </source>
</evidence>
<dbReference type="PANTHER" id="PTHR46708:SF2">
    <property type="entry name" value="FIBRONECTIN TYPE-III DOMAIN-CONTAINING PROTEIN"/>
    <property type="match status" value="1"/>
</dbReference>
<reference evidence="8" key="1">
    <citation type="submission" date="2022-06" db="EMBL/GenBank/DDBJ databases">
        <title>Amycolatopsis iheyaensis sp. nov., a new species of the genus Amycolatopsis isolated from soil in Iheya island, Japan.</title>
        <authorList>
            <person name="Ngamcharungchit C."/>
            <person name="Kanto H."/>
            <person name="Take A."/>
            <person name="Intra B."/>
            <person name="Matsumoto A."/>
            <person name="Panbangred W."/>
            <person name="Inahashi Y."/>
        </authorList>
    </citation>
    <scope>NUCLEOTIDE SEQUENCE</scope>
    <source>
        <strain evidence="8">OK19-0408</strain>
    </source>
</reference>
<keyword evidence="9" id="KW-1185">Reference proteome</keyword>
<dbReference type="Pfam" id="PF00041">
    <property type="entry name" value="fn3"/>
    <property type="match status" value="2"/>
</dbReference>
<feature type="domain" description="Fibronectin type-III" evidence="7">
    <location>
        <begin position="1352"/>
        <end position="1443"/>
    </location>
</feature>
<evidence type="ECO:0000256" key="1">
    <source>
        <dbReference type="ARBA" id="ARBA00022737"/>
    </source>
</evidence>
<gene>
    <name evidence="8" type="ORF">M8542_42995</name>
</gene>
<evidence type="ECO:0000256" key="5">
    <source>
        <dbReference type="SAM" id="MobiDB-lite"/>
    </source>
</evidence>